<proteinExistence type="predicted"/>
<sequence length="134" mass="15209">MMAWHSFPRKNFNFFSLATLLLASCGTTLSCEETVAELRQKQLRIIIREKTSAGRTLALKGIDPSNQQAVTYHKGECPYFIGAYLHVGDTLEKQAGQPYFFLKKQDRNLRFEFLCNNGEYAPVAVGAVKKTEHF</sequence>
<reference evidence="1" key="1">
    <citation type="submission" date="2022-04" db="EMBL/GenBank/DDBJ databases">
        <title>Hymenobacter sp. isolated from the air.</title>
        <authorList>
            <person name="Won M."/>
            <person name="Lee C.-M."/>
            <person name="Woen H.-Y."/>
            <person name="Kwon S.-W."/>
        </authorList>
    </citation>
    <scope>NUCLEOTIDE SEQUENCE</scope>
    <source>
        <strain evidence="1">5116S-3</strain>
    </source>
</reference>
<evidence type="ECO:0000313" key="1">
    <source>
        <dbReference type="EMBL" id="UOQ71060.1"/>
    </source>
</evidence>
<evidence type="ECO:0000313" key="2">
    <source>
        <dbReference type="Proteomes" id="UP000831796"/>
    </source>
</evidence>
<dbReference type="EMBL" id="CP095046">
    <property type="protein sequence ID" value="UOQ71060.1"/>
    <property type="molecule type" value="Genomic_DNA"/>
</dbReference>
<dbReference type="AlphaFoldDB" id="A0A8T9Q5L3"/>
<dbReference type="KEGG" id="hcu:MUN79_20660"/>
<name>A0A8T9Q5L3_9BACT</name>
<keyword evidence="2" id="KW-1185">Reference proteome</keyword>
<gene>
    <name evidence="1" type="ORF">MUN79_20660</name>
</gene>
<accession>A0A8T9Q5L3</accession>
<organism evidence="1 2">
    <name type="scientific">Hymenobacter cellulosilyticus</name>
    <dbReference type="NCBI Taxonomy" id="2932248"/>
    <lineage>
        <taxon>Bacteria</taxon>
        <taxon>Pseudomonadati</taxon>
        <taxon>Bacteroidota</taxon>
        <taxon>Cytophagia</taxon>
        <taxon>Cytophagales</taxon>
        <taxon>Hymenobacteraceae</taxon>
        <taxon>Hymenobacter</taxon>
    </lineage>
</organism>
<dbReference type="Proteomes" id="UP000831796">
    <property type="component" value="Chromosome"/>
</dbReference>
<evidence type="ECO:0008006" key="3">
    <source>
        <dbReference type="Google" id="ProtNLM"/>
    </source>
</evidence>
<dbReference type="RefSeq" id="WP_244674472.1">
    <property type="nucleotide sequence ID" value="NZ_CP095046.1"/>
</dbReference>
<protein>
    <recommendedName>
        <fullName evidence="3">Lipoprotein</fullName>
    </recommendedName>
</protein>